<organism evidence="2 3">
    <name type="scientific">Streptomyces cyanogenus</name>
    <dbReference type="NCBI Taxonomy" id="80860"/>
    <lineage>
        <taxon>Bacteria</taxon>
        <taxon>Bacillati</taxon>
        <taxon>Actinomycetota</taxon>
        <taxon>Actinomycetes</taxon>
        <taxon>Kitasatosporales</taxon>
        <taxon>Streptomycetaceae</taxon>
        <taxon>Streptomyces</taxon>
    </lineage>
</organism>
<evidence type="ECO:0000256" key="1">
    <source>
        <dbReference type="SAM" id="MobiDB-lite"/>
    </source>
</evidence>
<gene>
    <name evidence="2" type="ORF">S1361_36835</name>
</gene>
<proteinExistence type="predicted"/>
<reference evidence="2 3" key="1">
    <citation type="submission" date="2021-03" db="EMBL/GenBank/DDBJ databases">
        <title>Complete genome sequence of Streptomyces cyanogenus S136, producer of anticancer angucycline landomycin A.</title>
        <authorList>
            <person name="Hrab P."/>
            <person name="Ruckert C."/>
            <person name="Busche T."/>
            <person name="Ostash I."/>
            <person name="Kalinowski J."/>
            <person name="Fedorenko V."/>
            <person name="Yushchuk O."/>
            <person name="Ostash B."/>
        </authorList>
    </citation>
    <scope>NUCLEOTIDE SEQUENCE [LARGE SCALE GENOMIC DNA]</scope>
    <source>
        <strain evidence="2 3">S136</strain>
    </source>
</reference>
<keyword evidence="3" id="KW-1185">Reference proteome</keyword>
<accession>A0ABX7U4F1</accession>
<protein>
    <submittedName>
        <fullName evidence="2">Uncharacterized protein</fullName>
    </submittedName>
</protein>
<name>A0ABX7U4F1_STRCY</name>
<evidence type="ECO:0000313" key="2">
    <source>
        <dbReference type="EMBL" id="QTE02959.1"/>
    </source>
</evidence>
<evidence type="ECO:0000313" key="3">
    <source>
        <dbReference type="Proteomes" id="UP000663908"/>
    </source>
</evidence>
<feature type="compositionally biased region" description="Basic and acidic residues" evidence="1">
    <location>
        <begin position="74"/>
        <end position="83"/>
    </location>
</feature>
<sequence length="83" mass="8822">MARAQALSTALAVRAALDAEFSAALRQWRAQAEQVPVHQNTISGGIQYGPVVQGHTFSHLTFNSSAPAAPDPDTDGRPRPARD</sequence>
<feature type="region of interest" description="Disordered" evidence="1">
    <location>
        <begin position="61"/>
        <end position="83"/>
    </location>
</feature>
<dbReference type="Proteomes" id="UP000663908">
    <property type="component" value="Chromosome"/>
</dbReference>
<dbReference type="EMBL" id="CP071839">
    <property type="protein sequence ID" value="QTE02959.1"/>
    <property type="molecule type" value="Genomic_DNA"/>
</dbReference>